<gene>
    <name evidence="2" type="ORF">GCM10008106_03260</name>
</gene>
<protein>
    <submittedName>
        <fullName evidence="2">Uncharacterized protein</fullName>
    </submittedName>
</protein>
<reference evidence="2" key="2">
    <citation type="submission" date="2020-09" db="EMBL/GenBank/DDBJ databases">
        <authorList>
            <person name="Sun Q."/>
            <person name="Kim S."/>
        </authorList>
    </citation>
    <scope>NUCLEOTIDE SEQUENCE</scope>
    <source>
        <strain evidence="2">KCTC 23224</strain>
    </source>
</reference>
<reference evidence="2" key="1">
    <citation type="journal article" date="2014" name="Int. J. Syst. Evol. Microbiol.">
        <title>Complete genome sequence of Corynebacterium casei LMG S-19264T (=DSM 44701T), isolated from a smear-ripened cheese.</title>
        <authorList>
            <consortium name="US DOE Joint Genome Institute (JGI-PGF)"/>
            <person name="Walter F."/>
            <person name="Albersmeier A."/>
            <person name="Kalinowski J."/>
            <person name="Ruckert C."/>
        </authorList>
    </citation>
    <scope>NUCLEOTIDE SEQUENCE</scope>
    <source>
        <strain evidence="2">KCTC 23224</strain>
    </source>
</reference>
<evidence type="ECO:0000256" key="1">
    <source>
        <dbReference type="SAM" id="Phobius"/>
    </source>
</evidence>
<keyword evidence="3" id="KW-1185">Reference proteome</keyword>
<accession>A0A8J3CV66</accession>
<keyword evidence="1" id="KW-0812">Transmembrane</keyword>
<dbReference type="Proteomes" id="UP000642809">
    <property type="component" value="Unassembled WGS sequence"/>
</dbReference>
<feature type="transmembrane region" description="Helical" evidence="1">
    <location>
        <begin position="47"/>
        <end position="71"/>
    </location>
</feature>
<dbReference type="EMBL" id="BMYF01000001">
    <property type="protein sequence ID" value="GHB25835.1"/>
    <property type="molecule type" value="Genomic_DNA"/>
</dbReference>
<evidence type="ECO:0000313" key="2">
    <source>
        <dbReference type="EMBL" id="GHB25835.1"/>
    </source>
</evidence>
<dbReference type="AlphaFoldDB" id="A0A8J3CV66"/>
<evidence type="ECO:0000313" key="3">
    <source>
        <dbReference type="Proteomes" id="UP000642809"/>
    </source>
</evidence>
<proteinExistence type="predicted"/>
<keyword evidence="1" id="KW-0472">Membrane</keyword>
<organism evidence="2 3">
    <name type="scientific">Mongoliitalea lutea</name>
    <dbReference type="NCBI Taxonomy" id="849756"/>
    <lineage>
        <taxon>Bacteria</taxon>
        <taxon>Pseudomonadati</taxon>
        <taxon>Bacteroidota</taxon>
        <taxon>Cytophagia</taxon>
        <taxon>Cytophagales</taxon>
        <taxon>Cyclobacteriaceae</taxon>
        <taxon>Mongoliitalea</taxon>
    </lineage>
</organism>
<comment type="caution">
    <text evidence="2">The sequence shown here is derived from an EMBL/GenBank/DDBJ whole genome shotgun (WGS) entry which is preliminary data.</text>
</comment>
<name>A0A8J3CV66_9BACT</name>
<sequence>MQRVLNSLLFILKALKESATALSLERLKKRKLLNSHIMLLQIFSSPIESGAQLFLLIVCILVGLGAGLSAIDFRNTVSKKDEE</sequence>
<keyword evidence="1" id="KW-1133">Transmembrane helix</keyword>